<evidence type="ECO:0000313" key="1">
    <source>
        <dbReference type="EMBL" id="KAL1555106.1"/>
    </source>
</evidence>
<evidence type="ECO:0000313" key="2">
    <source>
        <dbReference type="Proteomes" id="UP001567538"/>
    </source>
</evidence>
<dbReference type="AlphaFoldDB" id="A0ABD1HF74"/>
<gene>
    <name evidence="1" type="ORF">AAHA92_15586</name>
</gene>
<accession>A0ABD1HF74</accession>
<sequence>MISNFNPSKGQDINIQVWVRLVDLRETLWNEVAINKIASCIGVPLATYFRTLHRENIDGPRLQVIVN</sequence>
<dbReference type="Proteomes" id="UP001567538">
    <property type="component" value="Unassembled WGS sequence"/>
</dbReference>
<protein>
    <recommendedName>
        <fullName evidence="3">DUF4283 domain-containing protein</fullName>
    </recommendedName>
</protein>
<reference evidence="1 2" key="1">
    <citation type="submission" date="2024-06" db="EMBL/GenBank/DDBJ databases">
        <title>A chromosome level genome sequence of Diviner's sage (Salvia divinorum).</title>
        <authorList>
            <person name="Ford S.A."/>
            <person name="Ro D.-K."/>
            <person name="Ness R.W."/>
            <person name="Phillips M.A."/>
        </authorList>
    </citation>
    <scope>NUCLEOTIDE SEQUENCE [LARGE SCALE GENOMIC DNA]</scope>
    <source>
        <strain evidence="1">SAF-2024a</strain>
        <tissue evidence="1">Leaf</tissue>
    </source>
</reference>
<comment type="caution">
    <text evidence="1">The sequence shown here is derived from an EMBL/GenBank/DDBJ whole genome shotgun (WGS) entry which is preliminary data.</text>
</comment>
<dbReference type="EMBL" id="JBEAFC010000006">
    <property type="protein sequence ID" value="KAL1555106.1"/>
    <property type="molecule type" value="Genomic_DNA"/>
</dbReference>
<evidence type="ECO:0008006" key="3">
    <source>
        <dbReference type="Google" id="ProtNLM"/>
    </source>
</evidence>
<proteinExistence type="predicted"/>
<organism evidence="1 2">
    <name type="scientific">Salvia divinorum</name>
    <name type="common">Maria pastora</name>
    <name type="synonym">Diviner's sage</name>
    <dbReference type="NCBI Taxonomy" id="28513"/>
    <lineage>
        <taxon>Eukaryota</taxon>
        <taxon>Viridiplantae</taxon>
        <taxon>Streptophyta</taxon>
        <taxon>Embryophyta</taxon>
        <taxon>Tracheophyta</taxon>
        <taxon>Spermatophyta</taxon>
        <taxon>Magnoliopsida</taxon>
        <taxon>eudicotyledons</taxon>
        <taxon>Gunneridae</taxon>
        <taxon>Pentapetalae</taxon>
        <taxon>asterids</taxon>
        <taxon>lamiids</taxon>
        <taxon>Lamiales</taxon>
        <taxon>Lamiaceae</taxon>
        <taxon>Nepetoideae</taxon>
        <taxon>Mentheae</taxon>
        <taxon>Salviinae</taxon>
        <taxon>Salvia</taxon>
        <taxon>Salvia subgen. Calosphace</taxon>
    </lineage>
</organism>
<keyword evidence="2" id="KW-1185">Reference proteome</keyword>
<name>A0ABD1HF74_SALDI</name>